<evidence type="ECO:0000256" key="1">
    <source>
        <dbReference type="ARBA" id="ARBA00022729"/>
    </source>
</evidence>
<dbReference type="InterPro" id="IPR011050">
    <property type="entry name" value="Pectin_lyase_fold/virulence"/>
</dbReference>
<sequence length="1152" mass="115710">MKNLRLHLISLATLPLCSAHAADLFWDGGAASIATPGDGVSTYATGTWNTALTNWDQGNTLAHVAWTNGNTAIFGGTYSAGTKTVTIASDITVNQIQINTGSTGANYLAIGASATQSDFALTFAGTYSDSFPAITGNASFANNNFNAKITGTPTGGLVIKHGSNITTPASSGRFSLTNNNSNFTGDIVVAGGNLAFGDAAFGNAANRIVLRGGALFSSAGSNANVNSPRQIVVDAPSGIATNGTGSNNIIHQTGAISGSANLTRYPGGVGTYDLRLEGSMSAYTGTLENRGQLLTIETTATSGGSWKLTGGTVKLNTASDDAMAHGIGASDLLMNGGTLDLNGNPETINGLSGNTGTVSSSLAATEAVLTLGAGDATASFGGTIQNGTGTVALTKTGSGTQTLTGNATFTGATTVEAGKLVLGGTLGTSPVTVKNSAHLAIGATGKNLKALSLEGGAIITVPLETSGSGYLGVDEVLALGGGSVTVKPLFAEAPALGTYTLIQATGGITGSATWVADFSGTGSTRLSGSVQAVDNAVSVTVNSVGASVLWKNAAANGTWNVNGSANFLNGASNDVFKQFDSVTFGPTSPAGAVTLDGSLLPASVTVNSANDFTFGGTGSIGGPAGLTKSGNGTLTIATANTFTGDTMVSGGTLAVDGTLASGYVEVDETATLKGTGTIAGDVTVAGTLAPGASVGTLATGDLMLTGTYACDLDGATADKLAVTGNLDLNGAILSLNVVSAPTALNYVIATYTGSLFGSFASVPEGYILDTSSPGKIMLWTSTPVFPAGTVTFETAQSYPTAPDVVAGLDVTGPFTGINGWSLSSSGSSLNVHASGSSGEYFGGQAIGASNSGTYVGGVKNVIQYTGTNTLTFDAPYATGTSVGFMDDVNANGLFEGTDSGMAFGIGGTPARFQYRNAAFGTENFGPGFTGTAGNWYRFSVTIGSSVSGSRSITMAVRNLTTGTGYDFDAVTEGIQNWTFSVTDAEFGVAPERSDGIFIRTTASARIDNLRVTSVEPPIGTAYDTWMDGFPSITGNDRLAEEDPDDDGIANLLEFVLNGNPTTSDAAILPDASVSGGNLVFTFHRRDDSEGLVTQTFQHGINLATWTDVVIGAESGAGYTVDELGAAPDLITVTVPTGSDPKKFARLLVEEAP</sequence>
<dbReference type="NCBIfam" id="TIGR02601">
    <property type="entry name" value="autotrns_rpt"/>
    <property type="match status" value="2"/>
</dbReference>
<dbReference type="RefSeq" id="WP_264489161.1">
    <property type="nucleotide sequence ID" value="NZ_JAPDDT010000011.1"/>
</dbReference>
<name>A0ABT3GNI0_9BACT</name>
<feature type="signal peptide" evidence="2">
    <location>
        <begin position="1"/>
        <end position="21"/>
    </location>
</feature>
<dbReference type="Pfam" id="PF12951">
    <property type="entry name" value="PATR"/>
    <property type="match status" value="3"/>
</dbReference>
<protein>
    <submittedName>
        <fullName evidence="3">Autotransporter-associated beta strand repeat-containing protein</fullName>
    </submittedName>
</protein>
<accession>A0ABT3GNI0</accession>
<dbReference type="Proteomes" id="UP001320876">
    <property type="component" value="Unassembled WGS sequence"/>
</dbReference>
<dbReference type="InterPro" id="IPR013425">
    <property type="entry name" value="Autotrns_rpt"/>
</dbReference>
<dbReference type="EMBL" id="JAPDDT010000011">
    <property type="protein sequence ID" value="MCW1925053.1"/>
    <property type="molecule type" value="Genomic_DNA"/>
</dbReference>
<feature type="chain" id="PRO_5045371547" evidence="2">
    <location>
        <begin position="22"/>
        <end position="1152"/>
    </location>
</feature>
<comment type="caution">
    <text evidence="3">The sequence shown here is derived from an EMBL/GenBank/DDBJ whole genome shotgun (WGS) entry which is preliminary data.</text>
</comment>
<gene>
    <name evidence="3" type="ORF">OKA05_21005</name>
</gene>
<proteinExistence type="predicted"/>
<reference evidence="3 4" key="1">
    <citation type="submission" date="2022-10" db="EMBL/GenBank/DDBJ databases">
        <title>Luteolibacter arcticus strain CCTCC AB 2014275, whole genome shotgun sequencing project.</title>
        <authorList>
            <person name="Zhao G."/>
            <person name="Shen L."/>
        </authorList>
    </citation>
    <scope>NUCLEOTIDE SEQUENCE [LARGE SCALE GENOMIC DNA]</scope>
    <source>
        <strain evidence="3 4">CCTCC AB 2014275</strain>
    </source>
</reference>
<evidence type="ECO:0000313" key="3">
    <source>
        <dbReference type="EMBL" id="MCW1925053.1"/>
    </source>
</evidence>
<organism evidence="3 4">
    <name type="scientific">Luteolibacter arcticus</name>
    <dbReference type="NCBI Taxonomy" id="1581411"/>
    <lineage>
        <taxon>Bacteria</taxon>
        <taxon>Pseudomonadati</taxon>
        <taxon>Verrucomicrobiota</taxon>
        <taxon>Verrucomicrobiia</taxon>
        <taxon>Verrucomicrobiales</taxon>
        <taxon>Verrucomicrobiaceae</taxon>
        <taxon>Luteolibacter</taxon>
    </lineage>
</organism>
<dbReference type="SUPFAM" id="SSF51126">
    <property type="entry name" value="Pectin lyase-like"/>
    <property type="match status" value="2"/>
</dbReference>
<keyword evidence="4" id="KW-1185">Reference proteome</keyword>
<evidence type="ECO:0000256" key="2">
    <source>
        <dbReference type="SAM" id="SignalP"/>
    </source>
</evidence>
<evidence type="ECO:0000313" key="4">
    <source>
        <dbReference type="Proteomes" id="UP001320876"/>
    </source>
</evidence>
<keyword evidence="1 2" id="KW-0732">Signal</keyword>